<dbReference type="GO" id="GO:0019706">
    <property type="term" value="F:protein-cysteine S-palmitoyltransferase activity"/>
    <property type="evidence" value="ECO:0007669"/>
    <property type="project" value="UniProtKB-EC"/>
</dbReference>
<dbReference type="PROSITE" id="PS50216">
    <property type="entry name" value="DHHC"/>
    <property type="match status" value="1"/>
</dbReference>
<sequence length="347" mass="39183">MGRLLGRVLTTFTCLLIAFIAYSSQIFLFFPWYGSVVSVEFLWAIVPFNILVGLIWWNYYLVVVTDPGRIPAGWQPTTGEGQSFEVKQGNGQLRYCRTCKVYKPPRSHHCRDCGICTLRMDHHCPWVNNCVGHYNYASFVRFLFFVDVACAYHMTLFMRMVWDIVDYRGYMYSPSMSQVIWGVLNFAACVPVLVAVGLFSLYHFYLLATNTTTIEAWEKDKVAMLVRRGRIEKIKFPYNLGLLQNMRYVLGASPLRWCVPSRKVQGDGLSYPVEAGTGEWHAHAGKERVSPLVSTPPYPPHENGYGYTDGPANGVVENGTLALHGEGQDAYARPRGWGGEEDAGEAV</sequence>
<comment type="catalytic activity">
    <reaction evidence="9 10">
        <text>L-cysteinyl-[protein] + hexadecanoyl-CoA = S-hexadecanoyl-L-cysteinyl-[protein] + CoA</text>
        <dbReference type="Rhea" id="RHEA:36683"/>
        <dbReference type="Rhea" id="RHEA-COMP:10131"/>
        <dbReference type="Rhea" id="RHEA-COMP:11032"/>
        <dbReference type="ChEBI" id="CHEBI:29950"/>
        <dbReference type="ChEBI" id="CHEBI:57287"/>
        <dbReference type="ChEBI" id="CHEBI:57379"/>
        <dbReference type="ChEBI" id="CHEBI:74151"/>
        <dbReference type="EC" id="2.3.1.225"/>
    </reaction>
</comment>
<comment type="similarity">
    <text evidence="10">Belongs to the DHHC palmitoyltransferase family.</text>
</comment>
<gene>
    <name evidence="13" type="ORF">CALVIDRAFT_481469</name>
</gene>
<evidence type="ECO:0000256" key="5">
    <source>
        <dbReference type="ARBA" id="ARBA00023136"/>
    </source>
</evidence>
<dbReference type="AlphaFoldDB" id="A0A167M4J9"/>
<reference evidence="13 14" key="1">
    <citation type="journal article" date="2016" name="Mol. Biol. Evol.">
        <title>Comparative Genomics of Early-Diverging Mushroom-Forming Fungi Provides Insights into the Origins of Lignocellulose Decay Capabilities.</title>
        <authorList>
            <person name="Nagy L.G."/>
            <person name="Riley R."/>
            <person name="Tritt A."/>
            <person name="Adam C."/>
            <person name="Daum C."/>
            <person name="Floudas D."/>
            <person name="Sun H."/>
            <person name="Yadav J.S."/>
            <person name="Pangilinan J."/>
            <person name="Larsson K.H."/>
            <person name="Matsuura K."/>
            <person name="Barry K."/>
            <person name="Labutti K."/>
            <person name="Kuo R."/>
            <person name="Ohm R.A."/>
            <person name="Bhattacharya S.S."/>
            <person name="Shirouzu T."/>
            <person name="Yoshinaga Y."/>
            <person name="Martin F.M."/>
            <person name="Grigoriev I.V."/>
            <person name="Hibbett D.S."/>
        </authorList>
    </citation>
    <scope>NUCLEOTIDE SEQUENCE [LARGE SCALE GENOMIC DNA]</scope>
    <source>
        <strain evidence="13 14">TUFC12733</strain>
    </source>
</reference>
<dbReference type="EMBL" id="KV417284">
    <property type="protein sequence ID" value="KZO96328.1"/>
    <property type="molecule type" value="Genomic_DNA"/>
</dbReference>
<evidence type="ECO:0000256" key="9">
    <source>
        <dbReference type="ARBA" id="ARBA00048048"/>
    </source>
</evidence>
<feature type="transmembrane region" description="Helical" evidence="10">
    <location>
        <begin position="41"/>
        <end position="61"/>
    </location>
</feature>
<keyword evidence="8 10" id="KW-0012">Acyltransferase</keyword>
<keyword evidence="5 10" id="KW-0472">Membrane</keyword>
<keyword evidence="6" id="KW-0564">Palmitate</keyword>
<dbReference type="EC" id="2.3.1.225" evidence="10"/>
<evidence type="ECO:0000256" key="6">
    <source>
        <dbReference type="ARBA" id="ARBA00023139"/>
    </source>
</evidence>
<keyword evidence="14" id="KW-1185">Reference proteome</keyword>
<keyword evidence="3 10" id="KW-0812">Transmembrane</keyword>
<feature type="region of interest" description="Disordered" evidence="11">
    <location>
        <begin position="325"/>
        <end position="347"/>
    </location>
</feature>
<evidence type="ECO:0000259" key="12">
    <source>
        <dbReference type="Pfam" id="PF01529"/>
    </source>
</evidence>
<evidence type="ECO:0000313" key="13">
    <source>
        <dbReference type="EMBL" id="KZO96328.1"/>
    </source>
</evidence>
<name>A0A167M4J9_CALVF</name>
<keyword evidence="7" id="KW-0449">Lipoprotein</keyword>
<evidence type="ECO:0000256" key="1">
    <source>
        <dbReference type="ARBA" id="ARBA00004141"/>
    </source>
</evidence>
<evidence type="ECO:0000256" key="2">
    <source>
        <dbReference type="ARBA" id="ARBA00022679"/>
    </source>
</evidence>
<evidence type="ECO:0000256" key="11">
    <source>
        <dbReference type="SAM" id="MobiDB-lite"/>
    </source>
</evidence>
<evidence type="ECO:0000313" key="14">
    <source>
        <dbReference type="Proteomes" id="UP000076738"/>
    </source>
</evidence>
<protein>
    <recommendedName>
        <fullName evidence="10">Palmitoyltransferase</fullName>
        <ecNumber evidence="10">2.3.1.225</ecNumber>
    </recommendedName>
</protein>
<dbReference type="Pfam" id="PF01529">
    <property type="entry name" value="DHHC"/>
    <property type="match status" value="1"/>
</dbReference>
<feature type="transmembrane region" description="Helical" evidence="10">
    <location>
        <begin position="12"/>
        <end position="35"/>
    </location>
</feature>
<evidence type="ECO:0000256" key="7">
    <source>
        <dbReference type="ARBA" id="ARBA00023288"/>
    </source>
</evidence>
<feature type="transmembrane region" description="Helical" evidence="10">
    <location>
        <begin position="182"/>
        <end position="205"/>
    </location>
</feature>
<dbReference type="STRING" id="1330018.A0A167M4J9"/>
<organism evidence="13 14">
    <name type="scientific">Calocera viscosa (strain TUFC12733)</name>
    <dbReference type="NCBI Taxonomy" id="1330018"/>
    <lineage>
        <taxon>Eukaryota</taxon>
        <taxon>Fungi</taxon>
        <taxon>Dikarya</taxon>
        <taxon>Basidiomycota</taxon>
        <taxon>Agaricomycotina</taxon>
        <taxon>Dacrymycetes</taxon>
        <taxon>Dacrymycetales</taxon>
        <taxon>Dacrymycetaceae</taxon>
        <taxon>Calocera</taxon>
    </lineage>
</organism>
<dbReference type="InterPro" id="IPR039859">
    <property type="entry name" value="PFA4/ZDH16/20/ERF2-like"/>
</dbReference>
<proteinExistence type="inferred from homology"/>
<accession>A0A167M4J9</accession>
<keyword evidence="4 10" id="KW-1133">Transmembrane helix</keyword>
<evidence type="ECO:0000256" key="10">
    <source>
        <dbReference type="RuleBase" id="RU079119"/>
    </source>
</evidence>
<keyword evidence="2 10" id="KW-0808">Transferase</keyword>
<feature type="transmembrane region" description="Helical" evidence="10">
    <location>
        <begin position="142"/>
        <end position="162"/>
    </location>
</feature>
<dbReference type="OrthoDB" id="331948at2759"/>
<dbReference type="GO" id="GO:0016020">
    <property type="term" value="C:membrane"/>
    <property type="evidence" value="ECO:0007669"/>
    <property type="project" value="UniProtKB-SubCell"/>
</dbReference>
<comment type="subcellular location">
    <subcellularLocation>
        <location evidence="1">Membrane</location>
        <topology evidence="1">Multi-pass membrane protein</topology>
    </subcellularLocation>
</comment>
<evidence type="ECO:0000256" key="8">
    <source>
        <dbReference type="ARBA" id="ARBA00023315"/>
    </source>
</evidence>
<evidence type="ECO:0000256" key="3">
    <source>
        <dbReference type="ARBA" id="ARBA00022692"/>
    </source>
</evidence>
<feature type="domain" description="Palmitoyltransferase DHHC" evidence="12">
    <location>
        <begin position="91"/>
        <end position="219"/>
    </location>
</feature>
<evidence type="ECO:0000256" key="4">
    <source>
        <dbReference type="ARBA" id="ARBA00022989"/>
    </source>
</evidence>
<dbReference type="Proteomes" id="UP000076738">
    <property type="component" value="Unassembled WGS sequence"/>
</dbReference>
<dbReference type="PANTHER" id="PTHR12246">
    <property type="entry name" value="PALMITOYLTRANSFERASE ZDHHC16"/>
    <property type="match status" value="1"/>
</dbReference>
<dbReference type="InterPro" id="IPR001594">
    <property type="entry name" value="Palmitoyltrfase_DHHC"/>
</dbReference>
<comment type="domain">
    <text evidence="10">The DHHC domain is required for palmitoyltransferase activity.</text>
</comment>